<dbReference type="SUPFAM" id="SSF56112">
    <property type="entry name" value="Protein kinase-like (PK-like)"/>
    <property type="match status" value="1"/>
</dbReference>
<dbReference type="OrthoDB" id="2158884at2759"/>
<dbReference type="GeneID" id="54779890"/>
<dbReference type="RefSeq" id="XP_034013968.1">
    <property type="nucleotide sequence ID" value="XM_034153759.1"/>
</dbReference>
<name>A0A642UVC6_DIURU</name>
<proteinExistence type="predicted"/>
<dbReference type="InterPro" id="IPR050117">
    <property type="entry name" value="MAPK"/>
</dbReference>
<evidence type="ECO:0000256" key="2">
    <source>
        <dbReference type="ARBA" id="ARBA00022741"/>
    </source>
</evidence>
<dbReference type="SMART" id="SM00220">
    <property type="entry name" value="S_TKc"/>
    <property type="match status" value="1"/>
</dbReference>
<feature type="domain" description="Protein kinase" evidence="4">
    <location>
        <begin position="11"/>
        <end position="350"/>
    </location>
</feature>
<dbReference type="PANTHER" id="PTHR24055">
    <property type="entry name" value="MITOGEN-ACTIVATED PROTEIN KINASE"/>
    <property type="match status" value="1"/>
</dbReference>
<protein>
    <recommendedName>
        <fullName evidence="4">Protein kinase domain-containing protein</fullName>
    </recommendedName>
</protein>
<reference evidence="5 6" key="1">
    <citation type="submission" date="2019-07" db="EMBL/GenBank/DDBJ databases">
        <title>Genome assembly of two rare yeast pathogens: Diutina rugosa and Trichomonascus ciferrii.</title>
        <authorList>
            <person name="Mixao V."/>
            <person name="Saus E."/>
            <person name="Hansen A."/>
            <person name="Lass-Flor C."/>
            <person name="Gabaldon T."/>
        </authorList>
    </citation>
    <scope>NUCLEOTIDE SEQUENCE [LARGE SCALE GENOMIC DNA]</scope>
    <source>
        <strain evidence="5 6">CBS 613</strain>
    </source>
</reference>
<comment type="caution">
    <text evidence="5">The sequence shown here is derived from an EMBL/GenBank/DDBJ whole genome shotgun (WGS) entry which is preliminary data.</text>
</comment>
<dbReference type="Gene3D" id="3.30.200.20">
    <property type="entry name" value="Phosphorylase Kinase, domain 1"/>
    <property type="match status" value="1"/>
</dbReference>
<dbReference type="Gene3D" id="1.10.510.10">
    <property type="entry name" value="Transferase(Phosphotransferase) domain 1"/>
    <property type="match status" value="1"/>
</dbReference>
<keyword evidence="6" id="KW-1185">Reference proteome</keyword>
<dbReference type="PROSITE" id="PS00108">
    <property type="entry name" value="PROTEIN_KINASE_ST"/>
    <property type="match status" value="1"/>
</dbReference>
<dbReference type="GO" id="GO:0004674">
    <property type="term" value="F:protein serine/threonine kinase activity"/>
    <property type="evidence" value="ECO:0007669"/>
    <property type="project" value="UniProtKB-KW"/>
</dbReference>
<dbReference type="OMA" id="HPCLVQI"/>
<dbReference type="Pfam" id="PF00069">
    <property type="entry name" value="Pkinase"/>
    <property type="match status" value="1"/>
</dbReference>
<keyword evidence="3" id="KW-0067">ATP-binding</keyword>
<dbReference type="EMBL" id="SWFT01000038">
    <property type="protein sequence ID" value="KAA8906055.1"/>
    <property type="molecule type" value="Genomic_DNA"/>
</dbReference>
<keyword evidence="2" id="KW-0547">Nucleotide-binding</keyword>
<dbReference type="AlphaFoldDB" id="A0A642UVC6"/>
<keyword evidence="1" id="KW-0723">Serine/threonine-protein kinase</keyword>
<dbReference type="InterPro" id="IPR011009">
    <property type="entry name" value="Kinase-like_dom_sf"/>
</dbReference>
<dbReference type="Proteomes" id="UP000449547">
    <property type="component" value="Unassembled WGS sequence"/>
</dbReference>
<dbReference type="VEuPathDB" id="FungiDB:DIURU_001237"/>
<sequence>MISKSKVKVDYDIIKELGEGTFGCVTLAQYKHPLESLIQPNKNYISTLLRPLPTTFLSNQHAMVAIKTMKVKDIIFDRLREVKFIRHVGAHPNLVQIYNIVEDADTGHLNIMMEPAEFNLHQYLKGRNGKYLSTMGIKSLSSQLLCAIGHIHEYGFMHRDVKPENILLIPISNYYGGREFVPSYRRSCDAFILKLADYGLARSMHSAAKFSRYVSTRWYRAPELFLRSSSHNQAVDIWAFGCVCAEIANVFPIFPGRSELEMFSYVSVKIGAPAGPNYGPGGKWDIARTLLSGRGWNVKSKNSPYSSMSELVHHPRPEVRDQLGELLECCLQWDPKKRDSAEMLTRLSLFEWTSAKMPVKKMLKADTRASIRFEHAKSQIANGPLTDISSSSVNQHSGVIKSKLDTTKTSVS</sequence>
<evidence type="ECO:0000256" key="1">
    <source>
        <dbReference type="ARBA" id="ARBA00022527"/>
    </source>
</evidence>
<evidence type="ECO:0000256" key="3">
    <source>
        <dbReference type="ARBA" id="ARBA00022840"/>
    </source>
</evidence>
<dbReference type="InterPro" id="IPR008271">
    <property type="entry name" value="Ser/Thr_kinase_AS"/>
</dbReference>
<dbReference type="GO" id="GO:0005524">
    <property type="term" value="F:ATP binding"/>
    <property type="evidence" value="ECO:0007669"/>
    <property type="project" value="UniProtKB-KW"/>
</dbReference>
<organism evidence="5 6">
    <name type="scientific">Diutina rugosa</name>
    <name type="common">Yeast</name>
    <name type="synonym">Candida rugosa</name>
    <dbReference type="NCBI Taxonomy" id="5481"/>
    <lineage>
        <taxon>Eukaryota</taxon>
        <taxon>Fungi</taxon>
        <taxon>Dikarya</taxon>
        <taxon>Ascomycota</taxon>
        <taxon>Saccharomycotina</taxon>
        <taxon>Pichiomycetes</taxon>
        <taxon>Debaryomycetaceae</taxon>
        <taxon>Diutina</taxon>
    </lineage>
</organism>
<dbReference type="PROSITE" id="PS50011">
    <property type="entry name" value="PROTEIN_KINASE_DOM"/>
    <property type="match status" value="1"/>
</dbReference>
<accession>A0A642UVC6</accession>
<evidence type="ECO:0000313" key="6">
    <source>
        <dbReference type="Proteomes" id="UP000449547"/>
    </source>
</evidence>
<evidence type="ECO:0000313" key="5">
    <source>
        <dbReference type="EMBL" id="KAA8906055.1"/>
    </source>
</evidence>
<keyword evidence="1" id="KW-0418">Kinase</keyword>
<gene>
    <name evidence="5" type="ORF">DIURU_001237</name>
</gene>
<evidence type="ECO:0000259" key="4">
    <source>
        <dbReference type="PROSITE" id="PS50011"/>
    </source>
</evidence>
<keyword evidence="1" id="KW-0808">Transferase</keyword>
<dbReference type="InterPro" id="IPR000719">
    <property type="entry name" value="Prot_kinase_dom"/>
</dbReference>